<evidence type="ECO:0000313" key="2">
    <source>
        <dbReference type="EMBL" id="MDQ1150816.1"/>
    </source>
</evidence>
<organism evidence="2 3">
    <name type="scientific">Sphingobacterium zeae</name>
    <dbReference type="NCBI Taxonomy" id="1776859"/>
    <lineage>
        <taxon>Bacteria</taxon>
        <taxon>Pseudomonadati</taxon>
        <taxon>Bacteroidota</taxon>
        <taxon>Sphingobacteriia</taxon>
        <taxon>Sphingobacteriales</taxon>
        <taxon>Sphingobacteriaceae</taxon>
        <taxon>Sphingobacterium</taxon>
    </lineage>
</organism>
<dbReference type="SUPFAM" id="SSF56322">
    <property type="entry name" value="ADC synthase"/>
    <property type="match status" value="1"/>
</dbReference>
<feature type="domain" description="Chorismate-utilising enzyme C-terminal" evidence="1">
    <location>
        <begin position="157"/>
        <end position="414"/>
    </location>
</feature>
<dbReference type="RefSeq" id="WP_307186402.1">
    <property type="nucleotide sequence ID" value="NZ_JAUTBA010000001.1"/>
</dbReference>
<comment type="caution">
    <text evidence="2">The sequence shown here is derived from an EMBL/GenBank/DDBJ whole genome shotgun (WGS) entry which is preliminary data.</text>
</comment>
<dbReference type="InterPro" id="IPR019999">
    <property type="entry name" value="Anth_synth_I-like"/>
</dbReference>
<keyword evidence="3" id="KW-1185">Reference proteome</keyword>
<dbReference type="EMBL" id="JAUTBA010000001">
    <property type="protein sequence ID" value="MDQ1150816.1"/>
    <property type="molecule type" value="Genomic_DNA"/>
</dbReference>
<evidence type="ECO:0000313" key="3">
    <source>
        <dbReference type="Proteomes" id="UP001244640"/>
    </source>
</evidence>
<dbReference type="GO" id="GO:0046820">
    <property type="term" value="F:4-amino-4-deoxychorismate synthase activity"/>
    <property type="evidence" value="ECO:0007669"/>
    <property type="project" value="UniProtKB-EC"/>
</dbReference>
<dbReference type="PRINTS" id="PR00095">
    <property type="entry name" value="ANTSNTHASEI"/>
</dbReference>
<dbReference type="InterPro" id="IPR015890">
    <property type="entry name" value="Chorismate_C"/>
</dbReference>
<dbReference type="Proteomes" id="UP001244640">
    <property type="component" value="Unassembled WGS sequence"/>
</dbReference>
<dbReference type="Pfam" id="PF00425">
    <property type="entry name" value="Chorismate_bind"/>
    <property type="match status" value="1"/>
</dbReference>
<gene>
    <name evidence="2" type="ORF">QE382_002800</name>
</gene>
<dbReference type="PANTHER" id="PTHR11236">
    <property type="entry name" value="AMINOBENZOATE/ANTHRANILATE SYNTHASE"/>
    <property type="match status" value="1"/>
</dbReference>
<accession>A0ABU0U780</accession>
<keyword evidence="2" id="KW-0032">Aminotransferase</keyword>
<name>A0ABU0U780_9SPHI</name>
<sequence>MRIESFDLLDSKDKFHQKALHWSGQFDEISFFNSNGMSDQWGKFEQILAVKALFSFRANKNVFDGLDAFLKLHRSEFIPGFLSYDLKNEIEELQTTGMDQLEFPEAYFFVPAITLRWTAEQVHIEAENPVEIYQAISDTQIPEAFPMALEVKSRWTKRAYLNAFENVQAHIQRGDIYEVNLCQEFFAENVDVSPVELYHRLNTISPTPFSAFFKVGHHFIMSASPERFLAKRLGKLISQPIKGTAKRGANPREDQQIIADMLRSKKEIAENVMIVDLVRNDLTRSALPGTVEATRLFEIQSFEQVHQMISTITCMQSPQVANVDVFRNTFPAGSMTGAPKIAAMQICDQVEARKRGIYAGSIGYFDTVRDEFDFNVVIRSLLYNAKTQYLSFHTGGAVTNQAVAEQEYQECLLKASAILKALGASLKE</sequence>
<dbReference type="InterPro" id="IPR005801">
    <property type="entry name" value="ADC_synthase"/>
</dbReference>
<dbReference type="Gene3D" id="3.60.120.10">
    <property type="entry name" value="Anthranilate synthase"/>
    <property type="match status" value="1"/>
</dbReference>
<proteinExistence type="predicted"/>
<evidence type="ECO:0000259" key="1">
    <source>
        <dbReference type="Pfam" id="PF00425"/>
    </source>
</evidence>
<reference evidence="2 3" key="1">
    <citation type="submission" date="2023-07" db="EMBL/GenBank/DDBJ databases">
        <title>Functional and genomic diversity of the sorghum phyllosphere microbiome.</title>
        <authorList>
            <person name="Shade A."/>
        </authorList>
    </citation>
    <scope>NUCLEOTIDE SEQUENCE [LARGE SCALE GENOMIC DNA]</scope>
    <source>
        <strain evidence="2 3">SORGH_AS_0892</strain>
    </source>
</reference>
<protein>
    <submittedName>
        <fullName evidence="2">Para-aminobenzoate synthetase component 1</fullName>
        <ecNumber evidence="2">2.6.1.85</ecNumber>
    </submittedName>
</protein>
<dbReference type="PANTHER" id="PTHR11236:SF9">
    <property type="entry name" value="ANTHRANILATE SYNTHASE COMPONENT 1"/>
    <property type="match status" value="1"/>
</dbReference>
<dbReference type="EC" id="2.6.1.85" evidence="2"/>
<keyword evidence="2" id="KW-0808">Transferase</keyword>